<protein>
    <submittedName>
        <fullName evidence="3">NIPSNAP protein</fullName>
    </submittedName>
</protein>
<keyword evidence="1" id="KW-0732">Signal</keyword>
<feature type="domain" description="NIPSNAP" evidence="2">
    <location>
        <begin position="31"/>
        <end position="130"/>
    </location>
</feature>
<dbReference type="OrthoDB" id="9809695at2"/>
<feature type="chain" id="PRO_5013042954" evidence="1">
    <location>
        <begin position="24"/>
        <end position="250"/>
    </location>
</feature>
<dbReference type="Proteomes" id="UP000185221">
    <property type="component" value="Unassembled WGS sequence"/>
</dbReference>
<feature type="domain" description="NIPSNAP" evidence="2">
    <location>
        <begin position="145"/>
        <end position="248"/>
    </location>
</feature>
<dbReference type="AlphaFoldDB" id="A0A1N6H5Z1"/>
<dbReference type="RefSeq" id="WP_074226355.1">
    <property type="nucleotide sequence ID" value="NZ_FSRC01000003.1"/>
</dbReference>
<dbReference type="InterPro" id="IPR011008">
    <property type="entry name" value="Dimeric_a/b-barrel"/>
</dbReference>
<evidence type="ECO:0000256" key="1">
    <source>
        <dbReference type="SAM" id="SignalP"/>
    </source>
</evidence>
<dbReference type="EMBL" id="FSRC01000003">
    <property type="protein sequence ID" value="SIO15087.1"/>
    <property type="molecule type" value="Genomic_DNA"/>
</dbReference>
<dbReference type="Gene3D" id="3.30.70.100">
    <property type="match status" value="2"/>
</dbReference>
<evidence type="ECO:0000313" key="4">
    <source>
        <dbReference type="Proteomes" id="UP000185221"/>
    </source>
</evidence>
<gene>
    <name evidence="3" type="ORF">SAMN05444394_3576</name>
</gene>
<dbReference type="SUPFAM" id="SSF54909">
    <property type="entry name" value="Dimeric alpha+beta barrel"/>
    <property type="match status" value="2"/>
</dbReference>
<dbReference type="STRING" id="226505.SAMN05444394_3576"/>
<evidence type="ECO:0000259" key="2">
    <source>
        <dbReference type="Pfam" id="PF07978"/>
    </source>
</evidence>
<dbReference type="InterPro" id="IPR012577">
    <property type="entry name" value="NIPSNAP"/>
</dbReference>
<feature type="signal peptide" evidence="1">
    <location>
        <begin position="1"/>
        <end position="23"/>
    </location>
</feature>
<evidence type="ECO:0000313" key="3">
    <source>
        <dbReference type="EMBL" id="SIO15087.1"/>
    </source>
</evidence>
<reference evidence="4" key="1">
    <citation type="submission" date="2016-11" db="EMBL/GenBank/DDBJ databases">
        <authorList>
            <person name="Varghese N."/>
            <person name="Submissions S."/>
        </authorList>
    </citation>
    <scope>NUCLEOTIDE SEQUENCE [LARGE SCALE GENOMIC DNA]</scope>
    <source>
        <strain evidence="4">DSM 15292</strain>
    </source>
</reference>
<sequence>MKKISLLTLLGVLFSLSAFSQQAANLKSNYFEIRKYYANPGKLPDLIKRFQDHTVALFEKSGMENVAYFVPVENNDNSLTYILGYPDEEARDRMWNQFLNDPEWKKAYQESIVDGALVSKIDQTFMTLAPGLNEMPMPSKSGVFQLRVYTCLDGKIDNLIARFKDHTQDLFARQGLKNYPYWITSEKEGGQPKLVYLLGHEDKAKFEAAFQNFLKDPDWVAARDASEANGKIVEKVDATFFTTLPFSPMK</sequence>
<name>A0A1N6H5Z1_9BACT</name>
<dbReference type="Pfam" id="PF07978">
    <property type="entry name" value="NIPSNAP"/>
    <property type="match status" value="2"/>
</dbReference>
<accession>A0A1N6H5Z1</accession>
<proteinExistence type="predicted"/>
<organism evidence="3 4">
    <name type="scientific">Algoriphagus halophilus</name>
    <dbReference type="NCBI Taxonomy" id="226505"/>
    <lineage>
        <taxon>Bacteria</taxon>
        <taxon>Pseudomonadati</taxon>
        <taxon>Bacteroidota</taxon>
        <taxon>Cytophagia</taxon>
        <taxon>Cytophagales</taxon>
        <taxon>Cyclobacteriaceae</taxon>
        <taxon>Algoriphagus</taxon>
    </lineage>
</organism>
<keyword evidence="4" id="KW-1185">Reference proteome</keyword>